<dbReference type="Proteomes" id="UP000177791">
    <property type="component" value="Unassembled WGS sequence"/>
</dbReference>
<dbReference type="PANTHER" id="PTHR30250">
    <property type="entry name" value="PST FAMILY PREDICTED COLANIC ACID TRANSPORTER"/>
    <property type="match status" value="1"/>
</dbReference>
<reference evidence="8 9" key="1">
    <citation type="submission" date="2016-08" db="EMBL/GenBank/DDBJ databases">
        <title>Hymenobacter coccineus sp. nov., Hymenobacter lapidarius sp. nov. and Hymenobacter glacialis sp. nov., isolated from Antarctic soil.</title>
        <authorList>
            <person name="Sedlacek I."/>
            <person name="Kralova S."/>
            <person name="Kyrova K."/>
            <person name="Maslanova I."/>
            <person name="Stankova E."/>
            <person name="Vrbovska V."/>
            <person name="Nemec M."/>
            <person name="Bartak M."/>
            <person name="Svec P."/>
            <person name="Busse H.-J."/>
            <person name="Pantucek R."/>
        </authorList>
    </citation>
    <scope>NUCLEOTIDE SEQUENCE [LARGE SCALE GENOMIC DNA]</scope>
    <source>
        <strain evidence="8 9">CCM 8648</strain>
    </source>
</reference>
<dbReference type="InterPro" id="IPR050833">
    <property type="entry name" value="Poly_Biosynth_Transport"/>
</dbReference>
<evidence type="ECO:0000256" key="7">
    <source>
        <dbReference type="SAM" id="Phobius"/>
    </source>
</evidence>
<evidence type="ECO:0000256" key="5">
    <source>
        <dbReference type="ARBA" id="ARBA00023136"/>
    </source>
</evidence>
<sequence length="533" mass="58017">MNWQESERAASKDSRKMARPGPVRACPNAVRSFAIPAPRAVFFILASIPPVRIKRFFGNISFVVLLNLLVKPGWVVVENLVQDRLGHATFGLLTALSALTLVVAALSDLGLTPYSVKRVAAEPTFMAETFPTLLPLRGVLNAVALAAMLGVGWALGYRGSELLLLGAIGTALLLAQYGQFLRGTLQAHQQFNTDAVLSVVEKLLLLGAVLVLLPVGLTLPRYVGARLAAAAFSTAVLYGLMTRLFGRIKYRWKAPVARTALRASLPFALMTLLYGVNERIDMVMLERLASPTEAGYYAGAYRWVDAVMMYAWTVLPLFFAKFASVPGDAVAQRELLRFGQRILTLPLLFVVAFVLFRGEVLFWQFSHSTPAEVARMTWCLKILFVNVLVHAFFAIYSTLLTSTTHERPVSWLVAGSTLLNIGLNLFLLPKYGAVAASLNTLLCAVGVSVGYLVLVARRTGVSVPFRLLGRLLLAFGLLCGTWYVLQYGLSKSLGWWLEAGIMGVVFVVIVLGTGLVRRSEIAQVLPGKGNAGT</sequence>
<protein>
    <submittedName>
        <fullName evidence="8">Uncharacterized protein</fullName>
    </submittedName>
</protein>
<keyword evidence="2" id="KW-1003">Cell membrane</keyword>
<evidence type="ECO:0000313" key="8">
    <source>
        <dbReference type="EMBL" id="OGX84954.1"/>
    </source>
</evidence>
<feature type="transmembrane region" description="Helical" evidence="7">
    <location>
        <begin position="433"/>
        <end position="455"/>
    </location>
</feature>
<keyword evidence="3 7" id="KW-0812">Transmembrane</keyword>
<evidence type="ECO:0000256" key="2">
    <source>
        <dbReference type="ARBA" id="ARBA00022475"/>
    </source>
</evidence>
<feature type="transmembrane region" description="Helical" evidence="7">
    <location>
        <begin position="342"/>
        <end position="363"/>
    </location>
</feature>
<evidence type="ECO:0000256" key="6">
    <source>
        <dbReference type="SAM" id="MobiDB-lite"/>
    </source>
</evidence>
<feature type="transmembrane region" description="Helical" evidence="7">
    <location>
        <begin position="223"/>
        <end position="240"/>
    </location>
</feature>
<proteinExistence type="predicted"/>
<feature type="transmembrane region" description="Helical" evidence="7">
    <location>
        <begin position="260"/>
        <end position="277"/>
    </location>
</feature>
<keyword evidence="4 7" id="KW-1133">Transmembrane helix</keyword>
<feature type="transmembrane region" description="Helical" evidence="7">
    <location>
        <begin position="195"/>
        <end position="217"/>
    </location>
</feature>
<dbReference type="STRING" id="1908236.BEN48_15460"/>
<dbReference type="EMBL" id="MDZC01000065">
    <property type="protein sequence ID" value="OGX84954.1"/>
    <property type="molecule type" value="Genomic_DNA"/>
</dbReference>
<name>A0A1G1T253_9BACT</name>
<dbReference type="PANTHER" id="PTHR30250:SF11">
    <property type="entry name" value="O-ANTIGEN TRANSPORTER-RELATED"/>
    <property type="match status" value="1"/>
</dbReference>
<evidence type="ECO:0000256" key="1">
    <source>
        <dbReference type="ARBA" id="ARBA00004651"/>
    </source>
</evidence>
<feature type="transmembrane region" description="Helical" evidence="7">
    <location>
        <begin position="56"/>
        <end position="77"/>
    </location>
</feature>
<feature type="transmembrane region" description="Helical" evidence="7">
    <location>
        <begin position="408"/>
        <end position="427"/>
    </location>
</feature>
<keyword evidence="5 7" id="KW-0472">Membrane</keyword>
<keyword evidence="9" id="KW-1185">Reference proteome</keyword>
<dbReference type="InterPro" id="IPR002797">
    <property type="entry name" value="Polysacc_synth"/>
</dbReference>
<comment type="caution">
    <text evidence="8">The sequence shown here is derived from an EMBL/GenBank/DDBJ whole genome shotgun (WGS) entry which is preliminary data.</text>
</comment>
<feature type="transmembrane region" description="Helical" evidence="7">
    <location>
        <begin position="132"/>
        <end position="156"/>
    </location>
</feature>
<feature type="compositionally biased region" description="Basic and acidic residues" evidence="6">
    <location>
        <begin position="1"/>
        <end position="16"/>
    </location>
</feature>
<feature type="transmembrane region" description="Helical" evidence="7">
    <location>
        <begin position="375"/>
        <end position="396"/>
    </location>
</feature>
<gene>
    <name evidence="8" type="ORF">BEN48_15460</name>
</gene>
<dbReference type="GO" id="GO:0005886">
    <property type="term" value="C:plasma membrane"/>
    <property type="evidence" value="ECO:0007669"/>
    <property type="project" value="UniProtKB-SubCell"/>
</dbReference>
<evidence type="ECO:0000256" key="3">
    <source>
        <dbReference type="ARBA" id="ARBA00022692"/>
    </source>
</evidence>
<feature type="transmembrane region" description="Helical" evidence="7">
    <location>
        <begin position="89"/>
        <end position="111"/>
    </location>
</feature>
<feature type="transmembrane region" description="Helical" evidence="7">
    <location>
        <begin position="467"/>
        <end position="489"/>
    </location>
</feature>
<accession>A0A1G1T253</accession>
<dbReference type="AlphaFoldDB" id="A0A1G1T253"/>
<evidence type="ECO:0000256" key="4">
    <source>
        <dbReference type="ARBA" id="ARBA00022989"/>
    </source>
</evidence>
<evidence type="ECO:0000313" key="9">
    <source>
        <dbReference type="Proteomes" id="UP000177791"/>
    </source>
</evidence>
<dbReference type="Pfam" id="PF01943">
    <property type="entry name" value="Polysacc_synt"/>
    <property type="match status" value="1"/>
</dbReference>
<feature type="transmembrane region" description="Helical" evidence="7">
    <location>
        <begin position="162"/>
        <end position="183"/>
    </location>
</feature>
<organism evidence="8 9">
    <name type="scientific">Hymenobacter glacialis</name>
    <dbReference type="NCBI Taxonomy" id="1908236"/>
    <lineage>
        <taxon>Bacteria</taxon>
        <taxon>Pseudomonadati</taxon>
        <taxon>Bacteroidota</taxon>
        <taxon>Cytophagia</taxon>
        <taxon>Cytophagales</taxon>
        <taxon>Hymenobacteraceae</taxon>
        <taxon>Hymenobacter</taxon>
    </lineage>
</organism>
<feature type="transmembrane region" description="Helical" evidence="7">
    <location>
        <begin position="495"/>
        <end position="516"/>
    </location>
</feature>
<comment type="subcellular location">
    <subcellularLocation>
        <location evidence="1">Cell membrane</location>
        <topology evidence="1">Multi-pass membrane protein</topology>
    </subcellularLocation>
</comment>
<feature type="region of interest" description="Disordered" evidence="6">
    <location>
        <begin position="1"/>
        <end position="22"/>
    </location>
</feature>